<feature type="transmembrane region" description="Helical" evidence="1">
    <location>
        <begin position="6"/>
        <end position="25"/>
    </location>
</feature>
<sequence length="161" mass="18383">MSEAFIGVIVGGLITIVTNITMSYFQRCNEAKKLLNALKAEINVIISLIEARKYIENLEYSINEYPEEAQLEEQIEPFEFIVEVPDIYNMTFRTSIEKIGLLKTVHATKIIKFYNLIESISIDIKPNSTRNTRGKMTREILSTNLALLKEALIIGKDINCH</sequence>
<dbReference type="AlphaFoldDB" id="A0A974NDP7"/>
<dbReference type="EMBL" id="CP067393">
    <property type="protein sequence ID" value="QQP84781.1"/>
    <property type="molecule type" value="Genomic_DNA"/>
</dbReference>
<keyword evidence="1" id="KW-0472">Membrane</keyword>
<protein>
    <submittedName>
        <fullName evidence="2">Uncharacterized protein</fullName>
    </submittedName>
</protein>
<proteinExistence type="predicted"/>
<evidence type="ECO:0000313" key="2">
    <source>
        <dbReference type="EMBL" id="QQP84781.1"/>
    </source>
</evidence>
<name>A0A974NDP7_9GAMM</name>
<keyword evidence="1" id="KW-1133">Transmembrane helix</keyword>
<keyword evidence="3" id="KW-1185">Reference proteome</keyword>
<dbReference type="KEGG" id="eaz:JHT90_10250"/>
<dbReference type="Proteomes" id="UP000595278">
    <property type="component" value="Chromosome"/>
</dbReference>
<organism evidence="2 3">
    <name type="scientific">Entomomonas asaccharolytica</name>
    <dbReference type="NCBI Taxonomy" id="2785331"/>
    <lineage>
        <taxon>Bacteria</taxon>
        <taxon>Pseudomonadati</taxon>
        <taxon>Pseudomonadota</taxon>
        <taxon>Gammaproteobacteria</taxon>
        <taxon>Pseudomonadales</taxon>
        <taxon>Pseudomonadaceae</taxon>
        <taxon>Entomomonas</taxon>
    </lineage>
</organism>
<evidence type="ECO:0000256" key="1">
    <source>
        <dbReference type="SAM" id="Phobius"/>
    </source>
</evidence>
<accession>A0A974NDP7</accession>
<evidence type="ECO:0000313" key="3">
    <source>
        <dbReference type="Proteomes" id="UP000595278"/>
    </source>
</evidence>
<keyword evidence="1" id="KW-0812">Transmembrane</keyword>
<gene>
    <name evidence="2" type="ORF">JHT90_10250</name>
</gene>
<dbReference type="RefSeq" id="WP_201090678.1">
    <property type="nucleotide sequence ID" value="NZ_CP067393.1"/>
</dbReference>
<reference evidence="2 3" key="1">
    <citation type="submission" date="2021-01" db="EMBL/GenBank/DDBJ databases">
        <title>Entomomonas sp. F2A isolated from a house cricket (Acheta domesticus).</title>
        <authorList>
            <person name="Spergser J."/>
            <person name="Busse H.-J."/>
        </authorList>
    </citation>
    <scope>NUCLEOTIDE SEQUENCE [LARGE SCALE GENOMIC DNA]</scope>
    <source>
        <strain evidence="2 3">F2A</strain>
    </source>
</reference>